<accession>A0A345EBD6</accession>
<dbReference type="InterPro" id="IPR036388">
    <property type="entry name" value="WH-like_DNA-bd_sf"/>
</dbReference>
<dbReference type="RefSeq" id="WP_114585275.1">
    <property type="nucleotide sequence ID" value="NZ_CP031148.1"/>
</dbReference>
<organism evidence="2 5">
    <name type="scientific">Haloplanus rubicundus</name>
    <dbReference type="NCBI Taxonomy" id="1547898"/>
    <lineage>
        <taxon>Archaea</taxon>
        <taxon>Methanobacteriati</taxon>
        <taxon>Methanobacteriota</taxon>
        <taxon>Stenosarchaea group</taxon>
        <taxon>Halobacteria</taxon>
        <taxon>Halobacteriales</taxon>
        <taxon>Haloferacaceae</taxon>
        <taxon>Haloplanus</taxon>
    </lineage>
</organism>
<proteinExistence type="predicted"/>
<dbReference type="EMBL" id="CP031150">
    <property type="protein sequence ID" value="AXG06131.1"/>
    <property type="molecule type" value="Genomic_DNA"/>
</dbReference>
<dbReference type="KEGG" id="haj:DU500_06560"/>
<keyword evidence="5" id="KW-1185">Reference proteome</keyword>
<dbReference type="Proteomes" id="UP000252985">
    <property type="component" value="Chromosome"/>
</dbReference>
<dbReference type="OrthoDB" id="217868at2157"/>
<dbReference type="Gene3D" id="1.10.10.10">
    <property type="entry name" value="Winged helix-like DNA-binding domain superfamily/Winged helix DNA-binding domain"/>
    <property type="match status" value="1"/>
</dbReference>
<reference evidence="2 5" key="2">
    <citation type="submission" date="2018-07" db="EMBL/GenBank/DDBJ databases">
        <title>Genome sequences of Haloplanus sp. CBA1113.</title>
        <authorList>
            <person name="Kim Y.B."/>
            <person name="Roh S.W."/>
        </authorList>
    </citation>
    <scope>NUCLEOTIDE SEQUENCE [LARGE SCALE GENOMIC DNA]</scope>
    <source>
        <strain evidence="2 5">CBA1113</strain>
    </source>
</reference>
<dbReference type="KEGG" id="haq:DU484_06285"/>
<dbReference type="GeneID" id="37286569"/>
<protein>
    <recommendedName>
        <fullName evidence="6">MarR family transcriptional regulator</fullName>
    </recommendedName>
</protein>
<evidence type="ECO:0000256" key="1">
    <source>
        <dbReference type="SAM" id="MobiDB-lite"/>
    </source>
</evidence>
<dbReference type="AlphaFoldDB" id="A0A345E1Q9"/>
<evidence type="ECO:0000313" key="3">
    <source>
        <dbReference type="EMBL" id="AXG09508.1"/>
    </source>
</evidence>
<evidence type="ECO:0000313" key="4">
    <source>
        <dbReference type="Proteomes" id="UP000252985"/>
    </source>
</evidence>
<dbReference type="EMBL" id="CP031148">
    <property type="protein sequence ID" value="AXG09508.1"/>
    <property type="molecule type" value="Genomic_DNA"/>
</dbReference>
<reference evidence="3 4" key="1">
    <citation type="submission" date="2018-07" db="EMBL/GenBank/DDBJ databases">
        <title>Genome sequences of Haloplanus sp. CBA1112.</title>
        <authorList>
            <person name="Kim Y.B."/>
            <person name="Roh S.W."/>
        </authorList>
    </citation>
    <scope>NUCLEOTIDE SEQUENCE [LARGE SCALE GENOMIC DNA]</scope>
    <source>
        <strain evidence="3 4">CBA1112</strain>
    </source>
</reference>
<name>A0A345E1Q9_9EURY</name>
<evidence type="ECO:0000313" key="5">
    <source>
        <dbReference type="Proteomes" id="UP000253273"/>
    </source>
</evidence>
<dbReference type="Proteomes" id="UP000253273">
    <property type="component" value="Chromosome"/>
</dbReference>
<feature type="region of interest" description="Disordered" evidence="1">
    <location>
        <begin position="72"/>
        <end position="100"/>
    </location>
</feature>
<accession>A0A345E1Q9</accession>
<gene>
    <name evidence="3" type="ORF">DU484_06285</name>
    <name evidence="2" type="ORF">DU500_06560</name>
</gene>
<evidence type="ECO:0000313" key="2">
    <source>
        <dbReference type="EMBL" id="AXG06131.1"/>
    </source>
</evidence>
<sequence length="115" mass="12195">MADLDSTTLTQRLTLISVAQLASKGDTPAHAGEISRTCARHVEAIDADVVGSVSEAATTRALNELEAEDLVRMATDGSDSPVGKGRPEYEPGLDTSTLVTALDDDDRLDELLDRL</sequence>
<evidence type="ECO:0008006" key="6">
    <source>
        <dbReference type="Google" id="ProtNLM"/>
    </source>
</evidence>